<dbReference type="Pfam" id="PF02036">
    <property type="entry name" value="SCP2"/>
    <property type="match status" value="1"/>
</dbReference>
<dbReference type="Gene3D" id="3.30.1050.10">
    <property type="entry name" value="SCP2 sterol-binding domain"/>
    <property type="match status" value="1"/>
</dbReference>
<accession>A0ABU5F1A5</accession>
<name>A0ABU5F1A5_9BACT</name>
<dbReference type="PROSITE" id="PS51379">
    <property type="entry name" value="4FE4S_FER_2"/>
    <property type="match status" value="1"/>
</dbReference>
<dbReference type="InterPro" id="IPR017896">
    <property type="entry name" value="4Fe4S_Fe-S-bd"/>
</dbReference>
<dbReference type="InterPro" id="IPR003033">
    <property type="entry name" value="SCP2_sterol-bd_dom"/>
</dbReference>
<dbReference type="SUPFAM" id="SSF46548">
    <property type="entry name" value="alpha-helical ferredoxin"/>
    <property type="match status" value="1"/>
</dbReference>
<keyword evidence="1" id="KW-0479">Metal-binding</keyword>
<evidence type="ECO:0000256" key="2">
    <source>
        <dbReference type="ARBA" id="ARBA00023004"/>
    </source>
</evidence>
<organism evidence="5 6">
    <name type="scientific">Gemmata algarum</name>
    <dbReference type="NCBI Taxonomy" id="2975278"/>
    <lineage>
        <taxon>Bacteria</taxon>
        <taxon>Pseudomonadati</taxon>
        <taxon>Planctomycetota</taxon>
        <taxon>Planctomycetia</taxon>
        <taxon>Gemmatales</taxon>
        <taxon>Gemmataceae</taxon>
        <taxon>Gemmata</taxon>
    </lineage>
</organism>
<dbReference type="InterPro" id="IPR036527">
    <property type="entry name" value="SCP2_sterol-bd_dom_sf"/>
</dbReference>
<dbReference type="EMBL" id="JAXBLV010000192">
    <property type="protein sequence ID" value="MDY3561366.1"/>
    <property type="molecule type" value="Genomic_DNA"/>
</dbReference>
<evidence type="ECO:0000313" key="5">
    <source>
        <dbReference type="EMBL" id="MDY3561366.1"/>
    </source>
</evidence>
<feature type="domain" description="4Fe-4S ferredoxin-type" evidence="4">
    <location>
        <begin position="185"/>
        <end position="214"/>
    </location>
</feature>
<keyword evidence="3" id="KW-0411">Iron-sulfur</keyword>
<dbReference type="PANTHER" id="PTHR42827">
    <property type="entry name" value="IRON-SULFUR CLUSTER-BINDING PROTEIN-RELATED"/>
    <property type="match status" value="1"/>
</dbReference>
<dbReference type="PANTHER" id="PTHR42827:SF1">
    <property type="entry name" value="IRON-SULFUR CLUSTER-BINDING PROTEIN"/>
    <property type="match status" value="1"/>
</dbReference>
<keyword evidence="6" id="KW-1185">Reference proteome</keyword>
<comment type="caution">
    <text evidence="5">The sequence shown here is derived from an EMBL/GenBank/DDBJ whole genome shotgun (WGS) entry which is preliminary data.</text>
</comment>
<dbReference type="PROSITE" id="PS00198">
    <property type="entry name" value="4FE4S_FER_1"/>
    <property type="match status" value="1"/>
</dbReference>
<keyword evidence="2" id="KW-0408">Iron</keyword>
<proteinExistence type="predicted"/>
<evidence type="ECO:0000256" key="3">
    <source>
        <dbReference type="ARBA" id="ARBA00023014"/>
    </source>
</evidence>
<gene>
    <name evidence="5" type="ORF">R5W23_002643</name>
</gene>
<protein>
    <submittedName>
        <fullName evidence="5">SCP2 sterol-binding domain-containing protein</fullName>
    </submittedName>
</protein>
<dbReference type="Gene3D" id="3.30.70.3270">
    <property type="match status" value="1"/>
</dbReference>
<evidence type="ECO:0000256" key="1">
    <source>
        <dbReference type="ARBA" id="ARBA00022723"/>
    </source>
</evidence>
<evidence type="ECO:0000259" key="4">
    <source>
        <dbReference type="PROSITE" id="PS51379"/>
    </source>
</evidence>
<dbReference type="SUPFAM" id="SSF55718">
    <property type="entry name" value="SCP-like"/>
    <property type="match status" value="1"/>
</dbReference>
<dbReference type="RefSeq" id="WP_320687788.1">
    <property type="nucleotide sequence ID" value="NZ_JAXBLV010000192.1"/>
</dbReference>
<evidence type="ECO:0000313" key="6">
    <source>
        <dbReference type="Proteomes" id="UP001272242"/>
    </source>
</evidence>
<reference evidence="6" key="1">
    <citation type="journal article" date="2023" name="Mar. Drugs">
        <title>Gemmata algarum, a Novel Planctomycete Isolated from an Algal Mat, Displays Antimicrobial Activity.</title>
        <authorList>
            <person name="Kumar G."/>
            <person name="Kallscheuer N."/>
            <person name="Kashif M."/>
            <person name="Ahamad S."/>
            <person name="Jagadeeshwari U."/>
            <person name="Pannikurungottu S."/>
            <person name="Haufschild T."/>
            <person name="Kabuu M."/>
            <person name="Sasikala C."/>
            <person name="Jogler C."/>
            <person name="Ramana C."/>
        </authorList>
    </citation>
    <scope>NUCLEOTIDE SEQUENCE [LARGE SCALE GENOMIC DNA]</scope>
    <source>
        <strain evidence="6">JC673</strain>
    </source>
</reference>
<sequence>MAPLEDHPTVRAVRARTALPTTEPPRPIDATWLKALALECGADDAGLVAIDRPELDDQRADIRAAYPPVRALLSFVCRMNRDAVKAPARSVSNLEFHHTIDHTDEVARAIVRRLDAAGVPALNPPSGFPMEMQQFPGKIWVVSHKPVAVAAGLGRMGIHRNVIHPRFGNFVLLGTVLIGADASAQGAPIDYNPCLSCKLCVAACPVGAIGADGHFDPSACLTHNYREFMGGFIDWVETVVESDSKTAYRKRVADAETASLWQSLAFGPNYKAAYCLAVCPAGEDVIAPFLQNRAGFVAEVVKPLQQKEEPLYVVPGSDAEQYAARKFPHKPQRKVSGIRPTSIAGFLRGMPIVFQREQSAGLNAVYHFTFTGHEPAEATVTIRDKTLAVQTGLHGTPACAITADSDRWLGFLRKERSIVWALVRRKVRVKGPLRLLTAFGKCFPS</sequence>
<dbReference type="Pfam" id="PF00037">
    <property type="entry name" value="Fer4"/>
    <property type="match status" value="1"/>
</dbReference>
<dbReference type="InterPro" id="IPR017900">
    <property type="entry name" value="4Fe4S_Fe_S_CS"/>
</dbReference>
<dbReference type="Proteomes" id="UP001272242">
    <property type="component" value="Unassembled WGS sequence"/>
</dbReference>